<feature type="transmembrane region" description="Helical" evidence="6">
    <location>
        <begin position="348"/>
        <end position="365"/>
    </location>
</feature>
<evidence type="ECO:0000256" key="4">
    <source>
        <dbReference type="ARBA" id="ARBA00023136"/>
    </source>
</evidence>
<evidence type="ECO:0000256" key="1">
    <source>
        <dbReference type="ARBA" id="ARBA00004141"/>
    </source>
</evidence>
<dbReference type="EMBL" id="QGNW01001558">
    <property type="protein sequence ID" value="RVW36813.1"/>
    <property type="molecule type" value="Genomic_DNA"/>
</dbReference>
<keyword evidence="4 6" id="KW-0472">Membrane</keyword>
<organism evidence="8 9">
    <name type="scientific">Vitis vinifera</name>
    <name type="common">Grape</name>
    <dbReference type="NCBI Taxonomy" id="29760"/>
    <lineage>
        <taxon>Eukaryota</taxon>
        <taxon>Viridiplantae</taxon>
        <taxon>Streptophyta</taxon>
        <taxon>Embryophyta</taxon>
        <taxon>Tracheophyta</taxon>
        <taxon>Spermatophyta</taxon>
        <taxon>Magnoliopsida</taxon>
        <taxon>eudicotyledons</taxon>
        <taxon>Gunneridae</taxon>
        <taxon>Pentapetalae</taxon>
        <taxon>rosids</taxon>
        <taxon>Vitales</taxon>
        <taxon>Vitaceae</taxon>
        <taxon>Viteae</taxon>
        <taxon>Vitis</taxon>
    </lineage>
</organism>
<feature type="compositionally biased region" description="Gly residues" evidence="5">
    <location>
        <begin position="510"/>
        <end position="523"/>
    </location>
</feature>
<evidence type="ECO:0000256" key="5">
    <source>
        <dbReference type="SAM" id="MobiDB-lite"/>
    </source>
</evidence>
<dbReference type="InterPro" id="IPR020846">
    <property type="entry name" value="MFS_dom"/>
</dbReference>
<comment type="caution">
    <text evidence="8">The sequence shown here is derived from an EMBL/GenBank/DDBJ whole genome shotgun (WGS) entry which is preliminary data.</text>
</comment>
<feature type="transmembrane region" description="Helical" evidence="6">
    <location>
        <begin position="203"/>
        <end position="225"/>
    </location>
</feature>
<dbReference type="GO" id="GO:0022857">
    <property type="term" value="F:transmembrane transporter activity"/>
    <property type="evidence" value="ECO:0007669"/>
    <property type="project" value="InterPro"/>
</dbReference>
<evidence type="ECO:0000313" key="9">
    <source>
        <dbReference type="Proteomes" id="UP000288805"/>
    </source>
</evidence>
<feature type="transmembrane region" description="Helical" evidence="6">
    <location>
        <begin position="405"/>
        <end position="425"/>
    </location>
</feature>
<evidence type="ECO:0000256" key="2">
    <source>
        <dbReference type="ARBA" id="ARBA00022692"/>
    </source>
</evidence>
<gene>
    <name evidence="8" type="primary">OCT3</name>
    <name evidence="8" type="ORF">CK203_114242</name>
</gene>
<feature type="domain" description="Major facilitator superfamily (MFS) profile" evidence="7">
    <location>
        <begin position="88"/>
        <end position="523"/>
    </location>
</feature>
<feature type="transmembrane region" description="Helical" evidence="6">
    <location>
        <begin position="174"/>
        <end position="197"/>
    </location>
</feature>
<feature type="region of interest" description="Disordered" evidence="5">
    <location>
        <begin position="500"/>
        <end position="523"/>
    </location>
</feature>
<evidence type="ECO:0000259" key="7">
    <source>
        <dbReference type="PROSITE" id="PS50850"/>
    </source>
</evidence>
<feature type="transmembrane region" description="Helical" evidence="6">
    <location>
        <begin position="232"/>
        <end position="254"/>
    </location>
</feature>
<dbReference type="AlphaFoldDB" id="A0A438DMY5"/>
<feature type="transmembrane region" description="Helical" evidence="6">
    <location>
        <begin position="377"/>
        <end position="398"/>
    </location>
</feature>
<dbReference type="Pfam" id="PF00083">
    <property type="entry name" value="Sugar_tr"/>
    <property type="match status" value="1"/>
</dbReference>
<feature type="transmembrane region" description="Helical" evidence="6">
    <location>
        <begin position="467"/>
        <end position="487"/>
    </location>
</feature>
<proteinExistence type="predicted"/>
<name>A0A438DMY5_VITVI</name>
<reference evidence="8 9" key="1">
    <citation type="journal article" date="2018" name="PLoS Genet.">
        <title>Population sequencing reveals clonal diversity and ancestral inbreeding in the grapevine cultivar Chardonnay.</title>
        <authorList>
            <person name="Roach M.J."/>
            <person name="Johnson D.L."/>
            <person name="Bohlmann J."/>
            <person name="van Vuuren H.J."/>
            <person name="Jones S.J."/>
            <person name="Pretorius I.S."/>
            <person name="Schmidt S.A."/>
            <person name="Borneman A.R."/>
        </authorList>
    </citation>
    <scope>NUCLEOTIDE SEQUENCE [LARGE SCALE GENOMIC DNA]</scope>
    <source>
        <strain evidence="9">cv. Chardonnay</strain>
        <tissue evidence="8">Leaf</tissue>
    </source>
</reference>
<comment type="subcellular location">
    <subcellularLocation>
        <location evidence="1">Membrane</location>
        <topology evidence="1">Multi-pass membrane protein</topology>
    </subcellularLocation>
</comment>
<keyword evidence="2 6" id="KW-0812">Transmembrane</keyword>
<accession>A0A438DMY5</accession>
<dbReference type="InterPro" id="IPR036259">
    <property type="entry name" value="MFS_trans_sf"/>
</dbReference>
<feature type="transmembrane region" description="Helical" evidence="6">
    <location>
        <begin position="260"/>
        <end position="281"/>
    </location>
</feature>
<evidence type="ECO:0000256" key="6">
    <source>
        <dbReference type="SAM" id="Phobius"/>
    </source>
</evidence>
<keyword evidence="3 6" id="KW-1133">Transmembrane helix</keyword>
<dbReference type="PANTHER" id="PTHR24064">
    <property type="entry name" value="SOLUTE CARRIER FAMILY 22 MEMBER"/>
    <property type="match status" value="1"/>
</dbReference>
<sequence length="523" mass="57216">MRPAIREHLHHPTHKHKHKLTYMADSTPLPLSIPPGRPRTSTHPQTPPILDETFERYIGDFGGLSFFKPSLCLLPGSLMLNKPSSAYLLMLSLLGTALNSAQSYALPFLTSVSFPRAHGRGTGQRTPQLYRNGPLCVPVPSSRASLRLPSSRAAWLVDLFLPHSPDSSFGRKNMLFFSCLLMSATGILTIFSPNVWIYSGFRFLSGFGRATIGTCAIVLSTELVGKRWRSQVGVCGFFLFTLGFLSLPAIAYLSRSSSWRYLYLWTSVPASLYCVLVHFFVRESPRWLLVRGRKEEAVATLKSIGAVNNSSFTLSFSGLPFEEEETTNLHLYSVISILLEKRWALRRLSAVMTVGFGVGMVYYGMPLALGNLPFNLYWNVTFNALSELPASLIAFFFIERLNRKSSVLVFTMTSGVCSIMCVVMGEEWASLKIGLELELGHGDGEAGAGVWGVFCPVIVEIGRGNGYLSYGVFGVVIISCGLFVGCLPETKGGTLCDTMEEEENKQRAGSGSGTGTGTGSSLA</sequence>
<dbReference type="PROSITE" id="PS50850">
    <property type="entry name" value="MFS"/>
    <property type="match status" value="1"/>
</dbReference>
<evidence type="ECO:0000256" key="3">
    <source>
        <dbReference type="ARBA" id="ARBA00022989"/>
    </source>
</evidence>
<dbReference type="Gene3D" id="1.20.1250.20">
    <property type="entry name" value="MFS general substrate transporter like domains"/>
    <property type="match status" value="1"/>
</dbReference>
<dbReference type="InterPro" id="IPR005828">
    <property type="entry name" value="MFS_sugar_transport-like"/>
</dbReference>
<dbReference type="SUPFAM" id="SSF103473">
    <property type="entry name" value="MFS general substrate transporter"/>
    <property type="match status" value="1"/>
</dbReference>
<dbReference type="GO" id="GO:0016020">
    <property type="term" value="C:membrane"/>
    <property type="evidence" value="ECO:0007669"/>
    <property type="project" value="UniProtKB-SubCell"/>
</dbReference>
<evidence type="ECO:0000313" key="8">
    <source>
        <dbReference type="EMBL" id="RVW36813.1"/>
    </source>
</evidence>
<protein>
    <submittedName>
        <fullName evidence="8">Organic cation/carnitine transporter 3</fullName>
    </submittedName>
</protein>
<dbReference type="Proteomes" id="UP000288805">
    <property type="component" value="Unassembled WGS sequence"/>
</dbReference>